<accession>A0A6B8KCI2</accession>
<dbReference type="GO" id="GO:0004622">
    <property type="term" value="F:phosphatidylcholine lysophospholipase activity"/>
    <property type="evidence" value="ECO:0007669"/>
    <property type="project" value="TreeGrafter"/>
</dbReference>
<protein>
    <submittedName>
        <fullName evidence="2">Arylesterase</fullName>
    </submittedName>
</protein>
<evidence type="ECO:0000259" key="1">
    <source>
        <dbReference type="Pfam" id="PF13472"/>
    </source>
</evidence>
<sequence>MSRSSIKLDTREASSEAPRRAALISRSYRALSRPFQALPPILRPVAPVILAAGLLSSAAGAEPLRVVALGDSLSAGYMLPADAAFPFQLERRLAADGVDAKVVNAGVSGDTTGGGLARLAFAMGGGADLVIVELGANDMLRGLDPRIAENNLEKILDQIKAKGASALLAGMLASGNFGPAYKTRFDAIFPDLATSRGLPLYPFFLAGVSGDKALTLPDGLHPNAKGVARIVDGIAPLVEESLKRIGSAKAARAAPDR</sequence>
<keyword evidence="3" id="KW-1185">Reference proteome</keyword>
<dbReference type="CDD" id="cd01822">
    <property type="entry name" value="Lysophospholipase_L1_like"/>
    <property type="match status" value="1"/>
</dbReference>
<dbReference type="KEGG" id="mhey:H2LOC_006580"/>
<dbReference type="PROSITE" id="PS01098">
    <property type="entry name" value="LIPASE_GDSL_SER"/>
    <property type="match status" value="1"/>
</dbReference>
<gene>
    <name evidence="2" type="ORF">H2LOC_006580</name>
</gene>
<dbReference type="InterPro" id="IPR036514">
    <property type="entry name" value="SGNH_hydro_sf"/>
</dbReference>
<organism evidence="2 3">
    <name type="scientific">Methylocystis heyeri</name>
    <dbReference type="NCBI Taxonomy" id="391905"/>
    <lineage>
        <taxon>Bacteria</taxon>
        <taxon>Pseudomonadati</taxon>
        <taxon>Pseudomonadota</taxon>
        <taxon>Alphaproteobacteria</taxon>
        <taxon>Hyphomicrobiales</taxon>
        <taxon>Methylocystaceae</taxon>
        <taxon>Methylocystis</taxon>
    </lineage>
</organism>
<dbReference type="SUPFAM" id="SSF52266">
    <property type="entry name" value="SGNH hydrolase"/>
    <property type="match status" value="1"/>
</dbReference>
<dbReference type="Proteomes" id="UP000309061">
    <property type="component" value="Chromosome"/>
</dbReference>
<dbReference type="Pfam" id="PF13472">
    <property type="entry name" value="Lipase_GDSL_2"/>
    <property type="match status" value="1"/>
</dbReference>
<dbReference type="InterPro" id="IPR013830">
    <property type="entry name" value="SGNH_hydro"/>
</dbReference>
<evidence type="ECO:0000313" key="3">
    <source>
        <dbReference type="Proteomes" id="UP000309061"/>
    </source>
</evidence>
<reference evidence="2 3" key="1">
    <citation type="submission" date="2019-11" db="EMBL/GenBank/DDBJ databases">
        <title>The genome sequence of Methylocystis heyeri.</title>
        <authorList>
            <person name="Oshkin I.Y."/>
            <person name="Miroshnikov K."/>
            <person name="Dedysh S.N."/>
        </authorList>
    </citation>
    <scope>NUCLEOTIDE SEQUENCE [LARGE SCALE GENOMIC DNA]</scope>
    <source>
        <strain evidence="2 3">H2</strain>
    </source>
</reference>
<proteinExistence type="predicted"/>
<name>A0A6B8KCI2_9HYPH</name>
<dbReference type="AlphaFoldDB" id="A0A6B8KCI2"/>
<dbReference type="InterPro" id="IPR051532">
    <property type="entry name" value="Ester_Hydrolysis_Enzymes"/>
</dbReference>
<dbReference type="PANTHER" id="PTHR30383:SF24">
    <property type="entry name" value="THIOESTERASE 1_PROTEASE 1_LYSOPHOSPHOLIPASE L1"/>
    <property type="match status" value="1"/>
</dbReference>
<feature type="domain" description="SGNH hydrolase-type esterase" evidence="1">
    <location>
        <begin position="68"/>
        <end position="228"/>
    </location>
</feature>
<dbReference type="OrthoDB" id="9786188at2"/>
<dbReference type="Gene3D" id="3.40.50.1110">
    <property type="entry name" value="SGNH hydrolase"/>
    <property type="match status" value="1"/>
</dbReference>
<dbReference type="InterPro" id="IPR008265">
    <property type="entry name" value="Lipase_GDSL_AS"/>
</dbReference>
<dbReference type="GO" id="GO:0006629">
    <property type="term" value="P:lipid metabolic process"/>
    <property type="evidence" value="ECO:0007669"/>
    <property type="project" value="InterPro"/>
</dbReference>
<dbReference type="EMBL" id="CP046052">
    <property type="protein sequence ID" value="QGM45389.1"/>
    <property type="molecule type" value="Genomic_DNA"/>
</dbReference>
<evidence type="ECO:0000313" key="2">
    <source>
        <dbReference type="EMBL" id="QGM45389.1"/>
    </source>
</evidence>
<dbReference type="PANTHER" id="PTHR30383">
    <property type="entry name" value="THIOESTERASE 1/PROTEASE 1/LYSOPHOSPHOLIPASE L1"/>
    <property type="match status" value="1"/>
</dbReference>